<dbReference type="EMBL" id="JH159162">
    <property type="protein sequence ID" value="EGZ07438.1"/>
    <property type="molecule type" value="Genomic_DNA"/>
</dbReference>
<dbReference type="KEGG" id="psoj:PHYSODRAFT_528725"/>
<dbReference type="PANTHER" id="PTHR15231:SF1">
    <property type="entry name" value="PHOSPHATIDYLINOSITOL N-ACETYLGLUCOSAMINYLTRANSFERASE SUBUNIT H"/>
    <property type="match status" value="1"/>
</dbReference>
<evidence type="ECO:0000256" key="3">
    <source>
        <dbReference type="SAM" id="Phobius"/>
    </source>
</evidence>
<feature type="domain" description="Phosphatidylinositol N-acetylglucosaminyltransferase subunit H conserved" evidence="4">
    <location>
        <begin position="90"/>
        <end position="153"/>
    </location>
</feature>
<proteinExistence type="inferred from homology"/>
<evidence type="ECO:0000256" key="1">
    <source>
        <dbReference type="ARBA" id="ARBA00004687"/>
    </source>
</evidence>
<keyword evidence="3" id="KW-0472">Membrane</keyword>
<dbReference type="InterPro" id="IPR044215">
    <property type="entry name" value="PIG-H"/>
</dbReference>
<comment type="similarity">
    <text evidence="2">Belongs to the PIGH family.</text>
</comment>
<dbReference type="RefSeq" id="XP_009537004.1">
    <property type="nucleotide sequence ID" value="XM_009538709.1"/>
</dbReference>
<feature type="transmembrane region" description="Helical" evidence="3">
    <location>
        <begin position="64"/>
        <end position="87"/>
    </location>
</feature>
<keyword evidence="3" id="KW-0812">Transmembrane</keyword>
<dbReference type="STRING" id="1094619.G5AA09"/>
<feature type="transmembrane region" description="Helical" evidence="3">
    <location>
        <begin position="37"/>
        <end position="58"/>
    </location>
</feature>
<keyword evidence="3" id="KW-1133">Transmembrane helix</keyword>
<evidence type="ECO:0000256" key="2">
    <source>
        <dbReference type="ARBA" id="ARBA00009610"/>
    </source>
</evidence>
<evidence type="ECO:0000313" key="6">
    <source>
        <dbReference type="Proteomes" id="UP000002640"/>
    </source>
</evidence>
<comment type="pathway">
    <text evidence="1">Glycolipid biosynthesis; glycosylphosphatidylinositol-anchor biosynthesis.</text>
</comment>
<evidence type="ECO:0000313" key="5">
    <source>
        <dbReference type="EMBL" id="EGZ07438.1"/>
    </source>
</evidence>
<dbReference type="AlphaFoldDB" id="G5AA09"/>
<sequence length="193" mass="21153">MSRADEVVLRVRAYGQQGVEFALSGPKSNERRGQATWWLISALVLSSGALLSSVEWGVSSPSSVLVLGLVLAALAVWVFQATGNVIVEESMLVVPALGVKLSKKRRNGAVTSKFVDVEKICGVAVNEAITFSNVVYSLVLMVEGQSDMVLPFETFRPRVTMLQEIYQETKTLLFPNGGDRKMRLPREVAPKPW</sequence>
<keyword evidence="6" id="KW-1185">Reference proteome</keyword>
<dbReference type="InParanoid" id="G5AA09"/>
<dbReference type="InterPro" id="IPR019328">
    <property type="entry name" value="PIGH-H_dom"/>
</dbReference>
<dbReference type="GO" id="GO:0006506">
    <property type="term" value="P:GPI anchor biosynthetic process"/>
    <property type="evidence" value="ECO:0007669"/>
    <property type="project" value="UniProtKB-UniPathway"/>
</dbReference>
<protein>
    <recommendedName>
        <fullName evidence="4">Phosphatidylinositol N-acetylglucosaminyltransferase subunit H conserved domain-containing protein</fullName>
    </recommendedName>
</protein>
<dbReference type="Pfam" id="PF10181">
    <property type="entry name" value="PIG-H"/>
    <property type="match status" value="1"/>
</dbReference>
<dbReference type="GO" id="GO:0000506">
    <property type="term" value="C:glycosylphosphatidylinositol-N-acetylglucosaminyltransferase (GPI-GnT) complex"/>
    <property type="evidence" value="ECO:0007669"/>
    <property type="project" value="InterPro"/>
</dbReference>
<dbReference type="PANTHER" id="PTHR15231">
    <property type="entry name" value="PHOSPHATIDYLINOSITOL N-ACETYLGLUCOSAMINYLTRANSFERASE SUBUNIT H"/>
    <property type="match status" value="1"/>
</dbReference>
<dbReference type="OMA" id="VLMVEGQ"/>
<gene>
    <name evidence="5" type="ORF">PHYSODRAFT_528725</name>
</gene>
<organism evidence="5 6">
    <name type="scientific">Phytophthora sojae (strain P6497)</name>
    <name type="common">Soybean stem and root rot agent</name>
    <name type="synonym">Phytophthora megasperma f. sp. glycines</name>
    <dbReference type="NCBI Taxonomy" id="1094619"/>
    <lineage>
        <taxon>Eukaryota</taxon>
        <taxon>Sar</taxon>
        <taxon>Stramenopiles</taxon>
        <taxon>Oomycota</taxon>
        <taxon>Peronosporomycetes</taxon>
        <taxon>Peronosporales</taxon>
        <taxon>Peronosporaceae</taxon>
        <taxon>Phytophthora</taxon>
    </lineage>
</organism>
<dbReference type="Proteomes" id="UP000002640">
    <property type="component" value="Unassembled WGS sequence"/>
</dbReference>
<dbReference type="UniPathway" id="UPA00196"/>
<name>G5AA09_PHYSP</name>
<accession>G5AA09</accession>
<reference evidence="5 6" key="1">
    <citation type="journal article" date="2006" name="Science">
        <title>Phytophthora genome sequences uncover evolutionary origins and mechanisms of pathogenesis.</title>
        <authorList>
            <person name="Tyler B.M."/>
            <person name="Tripathy S."/>
            <person name="Zhang X."/>
            <person name="Dehal P."/>
            <person name="Jiang R.H."/>
            <person name="Aerts A."/>
            <person name="Arredondo F.D."/>
            <person name="Baxter L."/>
            <person name="Bensasson D."/>
            <person name="Beynon J.L."/>
            <person name="Chapman J."/>
            <person name="Damasceno C.M."/>
            <person name="Dorrance A.E."/>
            <person name="Dou D."/>
            <person name="Dickerman A.W."/>
            <person name="Dubchak I.L."/>
            <person name="Garbelotto M."/>
            <person name="Gijzen M."/>
            <person name="Gordon S.G."/>
            <person name="Govers F."/>
            <person name="Grunwald N.J."/>
            <person name="Huang W."/>
            <person name="Ivors K.L."/>
            <person name="Jones R.W."/>
            <person name="Kamoun S."/>
            <person name="Krampis K."/>
            <person name="Lamour K.H."/>
            <person name="Lee M.K."/>
            <person name="McDonald W.H."/>
            <person name="Medina M."/>
            <person name="Meijer H.J."/>
            <person name="Nordberg E.K."/>
            <person name="Maclean D.J."/>
            <person name="Ospina-Giraldo M.D."/>
            <person name="Morris P.F."/>
            <person name="Phuntumart V."/>
            <person name="Putnam N.H."/>
            <person name="Rash S."/>
            <person name="Rose J.K."/>
            <person name="Sakihama Y."/>
            <person name="Salamov A.A."/>
            <person name="Savidor A."/>
            <person name="Scheuring C.F."/>
            <person name="Smith B.M."/>
            <person name="Sobral B.W."/>
            <person name="Terry A."/>
            <person name="Torto-Alalibo T.A."/>
            <person name="Win J."/>
            <person name="Xu Z."/>
            <person name="Zhang H."/>
            <person name="Grigoriev I.V."/>
            <person name="Rokhsar D.S."/>
            <person name="Boore J.L."/>
        </authorList>
    </citation>
    <scope>NUCLEOTIDE SEQUENCE [LARGE SCALE GENOMIC DNA]</scope>
    <source>
        <strain evidence="5 6">P6497</strain>
    </source>
</reference>
<evidence type="ECO:0000259" key="4">
    <source>
        <dbReference type="Pfam" id="PF10181"/>
    </source>
</evidence>
<dbReference type="GeneID" id="20661271"/>